<organism evidence="3 4">
    <name type="scientific">Terrimonas ginsenosidimutans</name>
    <dbReference type="NCBI Taxonomy" id="2908004"/>
    <lineage>
        <taxon>Bacteria</taxon>
        <taxon>Pseudomonadati</taxon>
        <taxon>Bacteroidota</taxon>
        <taxon>Chitinophagia</taxon>
        <taxon>Chitinophagales</taxon>
        <taxon>Chitinophagaceae</taxon>
        <taxon>Terrimonas</taxon>
    </lineage>
</organism>
<evidence type="ECO:0000259" key="2">
    <source>
        <dbReference type="Pfam" id="PF13568"/>
    </source>
</evidence>
<feature type="signal peptide" evidence="1">
    <location>
        <begin position="1"/>
        <end position="23"/>
    </location>
</feature>
<keyword evidence="4" id="KW-1185">Reference proteome</keyword>
<sequence>MKKRLLSVIAIALLAASFNTINAQDSKWALSVKGSPALGWMNNSDDKDANGFESKSKFTGNFGLGVEYAFSPKWGIGLDALYSLQGRKFDLAGTEYDQKNDYVKIPLYASYRTPFSKNVAFVGKLGPQLSILTNSELKAGSLKTDTKDVYKDITFGGVANAGVEFGLSKNILLATGVRFDYDFTNAEDKEYVNYPANRAKTYNSTLGLEIGLKYKL</sequence>
<keyword evidence="1" id="KW-0732">Signal</keyword>
<dbReference type="Proteomes" id="UP001165367">
    <property type="component" value="Unassembled WGS sequence"/>
</dbReference>
<dbReference type="SUPFAM" id="SSF56925">
    <property type="entry name" value="OMPA-like"/>
    <property type="match status" value="2"/>
</dbReference>
<evidence type="ECO:0000313" key="3">
    <source>
        <dbReference type="EMBL" id="MCG2614264.1"/>
    </source>
</evidence>
<dbReference type="InterPro" id="IPR025665">
    <property type="entry name" value="Beta-barrel_OMP_2"/>
</dbReference>
<dbReference type="EMBL" id="JAKLTR010000004">
    <property type="protein sequence ID" value="MCG2614264.1"/>
    <property type="molecule type" value="Genomic_DNA"/>
</dbReference>
<protein>
    <submittedName>
        <fullName evidence="3">PorT family protein</fullName>
    </submittedName>
</protein>
<dbReference type="Pfam" id="PF13568">
    <property type="entry name" value="OMP_b-brl_2"/>
    <property type="match status" value="1"/>
</dbReference>
<name>A0ABS9KPN6_9BACT</name>
<reference evidence="3" key="1">
    <citation type="submission" date="2022-01" db="EMBL/GenBank/DDBJ databases">
        <authorList>
            <person name="Jo J.-H."/>
            <person name="Im W.-T."/>
        </authorList>
    </citation>
    <scope>NUCLEOTIDE SEQUENCE</scope>
    <source>
        <strain evidence="3">NA20</strain>
    </source>
</reference>
<evidence type="ECO:0000256" key="1">
    <source>
        <dbReference type="SAM" id="SignalP"/>
    </source>
</evidence>
<gene>
    <name evidence="3" type="ORF">LZZ85_08220</name>
</gene>
<dbReference type="InterPro" id="IPR011250">
    <property type="entry name" value="OMP/PagP_B-barrel"/>
</dbReference>
<feature type="domain" description="Outer membrane protein beta-barrel" evidence="2">
    <location>
        <begin position="22"/>
        <end position="185"/>
    </location>
</feature>
<dbReference type="RefSeq" id="WP_237870524.1">
    <property type="nucleotide sequence ID" value="NZ_JAKLTR010000004.1"/>
</dbReference>
<evidence type="ECO:0000313" key="4">
    <source>
        <dbReference type="Proteomes" id="UP001165367"/>
    </source>
</evidence>
<comment type="caution">
    <text evidence="3">The sequence shown here is derived from an EMBL/GenBank/DDBJ whole genome shotgun (WGS) entry which is preliminary data.</text>
</comment>
<proteinExistence type="predicted"/>
<feature type="chain" id="PRO_5046033924" evidence="1">
    <location>
        <begin position="24"/>
        <end position="216"/>
    </location>
</feature>
<accession>A0ABS9KPN6</accession>
<dbReference type="Gene3D" id="2.40.160.20">
    <property type="match status" value="1"/>
</dbReference>